<accession>A0A0E0EYS9</accession>
<reference evidence="1" key="1">
    <citation type="submission" date="2015-04" db="UniProtKB">
        <authorList>
            <consortium name="EnsemblPlants"/>
        </authorList>
    </citation>
    <scope>IDENTIFICATION</scope>
</reference>
<dbReference type="EnsemblPlants" id="OMERI10G09750.1">
    <property type="protein sequence ID" value="OMERI10G09750.1"/>
    <property type="gene ID" value="OMERI10G09750"/>
</dbReference>
<proteinExistence type="predicted"/>
<evidence type="ECO:0000313" key="2">
    <source>
        <dbReference type="Proteomes" id="UP000008021"/>
    </source>
</evidence>
<organism evidence="1">
    <name type="scientific">Oryza meridionalis</name>
    <dbReference type="NCBI Taxonomy" id="40149"/>
    <lineage>
        <taxon>Eukaryota</taxon>
        <taxon>Viridiplantae</taxon>
        <taxon>Streptophyta</taxon>
        <taxon>Embryophyta</taxon>
        <taxon>Tracheophyta</taxon>
        <taxon>Spermatophyta</taxon>
        <taxon>Magnoliopsida</taxon>
        <taxon>Liliopsida</taxon>
        <taxon>Poales</taxon>
        <taxon>Poaceae</taxon>
        <taxon>BOP clade</taxon>
        <taxon>Oryzoideae</taxon>
        <taxon>Oryzeae</taxon>
        <taxon>Oryzinae</taxon>
        <taxon>Oryza</taxon>
    </lineage>
</organism>
<name>A0A0E0EYS9_9ORYZ</name>
<sequence length="56" mass="6006">MDLSFFHAQSKSPACVMIGLSAHCIKALQNLSGQADSAANETINDHLTSSMQEKAR</sequence>
<reference evidence="1" key="2">
    <citation type="submission" date="2018-05" db="EMBL/GenBank/DDBJ databases">
        <title>OmerRS3 (Oryza meridionalis Reference Sequence Version 3).</title>
        <authorList>
            <person name="Zhang J."/>
            <person name="Kudrna D."/>
            <person name="Lee S."/>
            <person name="Talag J."/>
            <person name="Welchert J."/>
            <person name="Wing R.A."/>
        </authorList>
    </citation>
    <scope>NUCLEOTIDE SEQUENCE [LARGE SCALE GENOMIC DNA]</scope>
    <source>
        <strain evidence="1">cv. OR44</strain>
    </source>
</reference>
<dbReference type="Gramene" id="OMERI10G09750.1">
    <property type="protein sequence ID" value="OMERI10G09750.1"/>
    <property type="gene ID" value="OMERI10G09750"/>
</dbReference>
<evidence type="ECO:0000313" key="1">
    <source>
        <dbReference type="EnsemblPlants" id="OMERI10G09750.1"/>
    </source>
</evidence>
<dbReference type="AlphaFoldDB" id="A0A0E0EYS9"/>
<keyword evidence="2" id="KW-1185">Reference proteome</keyword>
<protein>
    <submittedName>
        <fullName evidence="1">Uncharacterized protein</fullName>
    </submittedName>
</protein>
<dbReference type="HOGENOM" id="CLU_3017565_0_0_1"/>
<dbReference type="Proteomes" id="UP000008021">
    <property type="component" value="Chromosome 10"/>
</dbReference>